<feature type="domain" description="Peptidase M20 dimerisation" evidence="3">
    <location>
        <begin position="193"/>
        <end position="284"/>
    </location>
</feature>
<gene>
    <name evidence="4" type="ORF">ACFSFW_12170</name>
</gene>
<accession>A0ABW4MNP7</accession>
<reference evidence="5" key="1">
    <citation type="journal article" date="2019" name="Int. J. Syst. Evol. Microbiol.">
        <title>The Global Catalogue of Microorganisms (GCM) 10K type strain sequencing project: providing services to taxonomists for standard genome sequencing and annotation.</title>
        <authorList>
            <consortium name="The Broad Institute Genomics Platform"/>
            <consortium name="The Broad Institute Genome Sequencing Center for Infectious Disease"/>
            <person name="Wu L."/>
            <person name="Ma J."/>
        </authorList>
    </citation>
    <scope>NUCLEOTIDE SEQUENCE [LARGE SCALE GENOMIC DNA]</scope>
    <source>
        <strain evidence="5">CCUG 15531</strain>
    </source>
</reference>
<dbReference type="InterPro" id="IPR036264">
    <property type="entry name" value="Bact_exopeptidase_dim_dom"/>
</dbReference>
<keyword evidence="2" id="KW-0862">Zinc</keyword>
<dbReference type="Pfam" id="PF07687">
    <property type="entry name" value="M20_dimer"/>
    <property type="match status" value="1"/>
</dbReference>
<evidence type="ECO:0000259" key="3">
    <source>
        <dbReference type="Pfam" id="PF07687"/>
    </source>
</evidence>
<dbReference type="SUPFAM" id="SSF53187">
    <property type="entry name" value="Zn-dependent exopeptidases"/>
    <property type="match status" value="1"/>
</dbReference>
<dbReference type="Proteomes" id="UP001597227">
    <property type="component" value="Unassembled WGS sequence"/>
</dbReference>
<sequence>MASGNKTAIMINEKRLLDSFLELAKINAPSGNEEPMAQYLVPLLEELGFSIKFDEAHKEFGGNCGNLIAWWEGTDSSVEPLFLSTHMDTVLPTEGLKPIIKDGVIYSDGTTILGADDRAALAAYIEGIRVIQETGTPCGPVELILTVNEQPGLVGAKYMDYSLVKSKKGFIFDSTGDIGQIILQGPYSSRIYCEIKGRDSHIGLNPEDGINAFLIAADALKNMKLGKVNDQVLANIGVIKGGTMSSIIPGEVELIGEVRSFDKEGLENQLEHMKEAVEMAAEQYKGSATVRFEKKYLGFNIPLEHEIAKTALVAADEIGVSKYTTQTLGGADTNVLNENGLECLTLGNGFKNLHTFQEHISVENLMNGGRYAAALIKEWYESHK</sequence>
<evidence type="ECO:0000313" key="4">
    <source>
        <dbReference type="EMBL" id="MFD1779428.1"/>
    </source>
</evidence>
<dbReference type="EMBL" id="JBHUEK010000018">
    <property type="protein sequence ID" value="MFD1779428.1"/>
    <property type="molecule type" value="Genomic_DNA"/>
</dbReference>
<proteinExistence type="predicted"/>
<dbReference type="PANTHER" id="PTHR42994:SF2">
    <property type="entry name" value="PEPTIDASE"/>
    <property type="match status" value="1"/>
</dbReference>
<name>A0ABW4MNP7_9BACI</name>
<dbReference type="Pfam" id="PF01546">
    <property type="entry name" value="Peptidase_M20"/>
    <property type="match status" value="1"/>
</dbReference>
<dbReference type="PANTHER" id="PTHR42994">
    <property type="entry name" value="PEPTIDASE T"/>
    <property type="match status" value="1"/>
</dbReference>
<dbReference type="InterPro" id="IPR010162">
    <property type="entry name" value="PepT-like"/>
</dbReference>
<evidence type="ECO:0000256" key="1">
    <source>
        <dbReference type="ARBA" id="ARBA00001947"/>
    </source>
</evidence>
<organism evidence="4 5">
    <name type="scientific">Fredinandcohnia salidurans</name>
    <dbReference type="NCBI Taxonomy" id="2595041"/>
    <lineage>
        <taxon>Bacteria</taxon>
        <taxon>Bacillati</taxon>
        <taxon>Bacillota</taxon>
        <taxon>Bacilli</taxon>
        <taxon>Bacillales</taxon>
        <taxon>Bacillaceae</taxon>
        <taxon>Fredinandcohnia</taxon>
    </lineage>
</organism>
<evidence type="ECO:0000313" key="5">
    <source>
        <dbReference type="Proteomes" id="UP001597227"/>
    </source>
</evidence>
<comment type="cofactor">
    <cofactor evidence="1">
        <name>Zn(2+)</name>
        <dbReference type="ChEBI" id="CHEBI:29105"/>
    </cofactor>
</comment>
<keyword evidence="5" id="KW-1185">Reference proteome</keyword>
<dbReference type="Gene3D" id="3.30.70.360">
    <property type="match status" value="1"/>
</dbReference>
<dbReference type="NCBIfam" id="TIGR01883">
    <property type="entry name" value="PepT-like"/>
    <property type="match status" value="1"/>
</dbReference>
<dbReference type="InterPro" id="IPR011650">
    <property type="entry name" value="Peptidase_M20_dimer"/>
</dbReference>
<protein>
    <submittedName>
        <fullName evidence="4">M20/M25/M40 family metallo-hydrolase</fullName>
    </submittedName>
</protein>
<dbReference type="SUPFAM" id="SSF55031">
    <property type="entry name" value="Bacterial exopeptidase dimerisation domain"/>
    <property type="match status" value="1"/>
</dbReference>
<dbReference type="RefSeq" id="WP_388038603.1">
    <property type="nucleotide sequence ID" value="NZ_JBHUEK010000018.1"/>
</dbReference>
<dbReference type="InterPro" id="IPR002933">
    <property type="entry name" value="Peptidase_M20"/>
</dbReference>
<comment type="caution">
    <text evidence="4">The sequence shown here is derived from an EMBL/GenBank/DDBJ whole genome shotgun (WGS) entry which is preliminary data.</text>
</comment>
<evidence type="ECO:0000256" key="2">
    <source>
        <dbReference type="ARBA" id="ARBA00022833"/>
    </source>
</evidence>
<dbReference type="Gene3D" id="3.40.630.10">
    <property type="entry name" value="Zn peptidases"/>
    <property type="match status" value="1"/>
</dbReference>